<accession>A0A7E4V0N4</accession>
<protein>
    <submittedName>
        <fullName evidence="3">G protein-coupled receptor</fullName>
    </submittedName>
</protein>
<feature type="transmembrane region" description="Helical" evidence="1">
    <location>
        <begin position="6"/>
        <end position="29"/>
    </location>
</feature>
<sequence length="225" mass="26234">MSTQVFYVIVFIGLAICVHSLWSIFLSLVNRFVFLFHPHWQKYLHNKYTIFYIIFCHTFFDLVYAAGCWRSLMNHDAMEQRARSDYGNTLEKWFKEPSFIYVPEFYGITRTFGFAGFILLVIVFFLFVGIAVWFIVNVFIYKKASKTLNDHSAFLLIAVLAQTGCFLVFMYIPSMVVVYCWTLAVDNSANVVNSVAQLMTIHGTVEMVTMLYFITPYKIYCVKCV</sequence>
<keyword evidence="1" id="KW-0472">Membrane</keyword>
<dbReference type="AlphaFoldDB" id="A0A7E4V0N4"/>
<dbReference type="WBParaSite" id="Pan_g15148.t1">
    <property type="protein sequence ID" value="Pan_g15148.t1"/>
    <property type="gene ID" value="Pan_g15148"/>
</dbReference>
<keyword evidence="2" id="KW-1185">Reference proteome</keyword>
<feature type="transmembrane region" description="Helical" evidence="1">
    <location>
        <begin position="50"/>
        <end position="72"/>
    </location>
</feature>
<dbReference type="InterPro" id="IPR019422">
    <property type="entry name" value="7TM_GPCR_serpentine_rcpt_Srh"/>
</dbReference>
<reference evidence="2" key="1">
    <citation type="journal article" date="2013" name="Genetics">
        <title>The draft genome and transcriptome of Panagrellus redivivus are shaped by the harsh demands of a free-living lifestyle.</title>
        <authorList>
            <person name="Srinivasan J."/>
            <person name="Dillman A.R."/>
            <person name="Macchietto M.G."/>
            <person name="Heikkinen L."/>
            <person name="Lakso M."/>
            <person name="Fracchia K.M."/>
            <person name="Antoshechkin I."/>
            <person name="Mortazavi A."/>
            <person name="Wong G."/>
            <person name="Sternberg P.W."/>
        </authorList>
    </citation>
    <scope>NUCLEOTIDE SEQUENCE [LARGE SCALE GENOMIC DNA]</scope>
    <source>
        <strain evidence="2">MT8872</strain>
    </source>
</reference>
<evidence type="ECO:0000256" key="1">
    <source>
        <dbReference type="SAM" id="Phobius"/>
    </source>
</evidence>
<keyword evidence="1" id="KW-1133">Transmembrane helix</keyword>
<evidence type="ECO:0000313" key="3">
    <source>
        <dbReference type="WBParaSite" id="Pan_g15148.t1"/>
    </source>
</evidence>
<proteinExistence type="predicted"/>
<dbReference type="Proteomes" id="UP000492821">
    <property type="component" value="Unassembled WGS sequence"/>
</dbReference>
<organism evidence="2 3">
    <name type="scientific">Panagrellus redivivus</name>
    <name type="common">Microworm</name>
    <dbReference type="NCBI Taxonomy" id="6233"/>
    <lineage>
        <taxon>Eukaryota</taxon>
        <taxon>Metazoa</taxon>
        <taxon>Ecdysozoa</taxon>
        <taxon>Nematoda</taxon>
        <taxon>Chromadorea</taxon>
        <taxon>Rhabditida</taxon>
        <taxon>Tylenchina</taxon>
        <taxon>Panagrolaimomorpha</taxon>
        <taxon>Panagrolaimoidea</taxon>
        <taxon>Panagrolaimidae</taxon>
        <taxon>Panagrellus</taxon>
    </lineage>
</organism>
<feature type="transmembrane region" description="Helical" evidence="1">
    <location>
        <begin position="153"/>
        <end position="174"/>
    </location>
</feature>
<reference evidence="3" key="2">
    <citation type="submission" date="2020-10" db="UniProtKB">
        <authorList>
            <consortium name="WormBaseParasite"/>
        </authorList>
    </citation>
    <scope>IDENTIFICATION</scope>
</reference>
<feature type="transmembrane region" description="Helical" evidence="1">
    <location>
        <begin position="194"/>
        <end position="214"/>
    </location>
</feature>
<name>A0A7E4V0N4_PANRE</name>
<feature type="transmembrane region" description="Helical" evidence="1">
    <location>
        <begin position="112"/>
        <end position="141"/>
    </location>
</feature>
<keyword evidence="1" id="KW-0812">Transmembrane</keyword>
<dbReference type="Pfam" id="PF10318">
    <property type="entry name" value="7TM_GPCR_Srh"/>
    <property type="match status" value="1"/>
</dbReference>
<evidence type="ECO:0000313" key="2">
    <source>
        <dbReference type="Proteomes" id="UP000492821"/>
    </source>
</evidence>